<evidence type="ECO:0000313" key="2">
    <source>
        <dbReference type="Proteomes" id="UP000077927"/>
    </source>
</evidence>
<proteinExistence type="predicted"/>
<dbReference type="EC" id="2.3.1.18" evidence="1"/>
<sequence length="44" mass="4998">MFSQLVGQPIKTSFVLIPPFYADGGDEIRVGRNVFINQNCTFYN</sequence>
<gene>
    <name evidence="1" type="ORF">ACS15_1434</name>
</gene>
<dbReference type="Gene3D" id="2.160.10.10">
    <property type="entry name" value="Hexapeptide repeat proteins"/>
    <property type="match status" value="1"/>
</dbReference>
<name>A0AAC9FRH0_9RALS</name>
<dbReference type="AlphaFoldDB" id="A0AAC9FRH0"/>
<protein>
    <submittedName>
        <fullName evidence="1">Galactoside O-acetyltransferase domain protein</fullName>
        <ecNumber evidence="1">2.3.1.18</ecNumber>
    </submittedName>
</protein>
<dbReference type="InterPro" id="IPR011004">
    <property type="entry name" value="Trimer_LpxA-like_sf"/>
</dbReference>
<reference evidence="1 2" key="1">
    <citation type="submission" date="2015-09" db="EMBL/GenBank/DDBJ databases">
        <authorList>
            <person name="Xu Y."/>
            <person name="Nagy A."/>
            <person name="Liu N.T."/>
            <person name="Nou X."/>
        </authorList>
    </citation>
    <scope>NUCLEOTIDE SEQUENCE [LARGE SCALE GENOMIC DNA]</scope>
    <source>
        <strain evidence="1 2">FC1138</strain>
    </source>
</reference>
<keyword evidence="1" id="KW-0808">Transferase</keyword>
<accession>A0AAC9FRH0</accession>
<keyword evidence="1" id="KW-0012">Acyltransferase</keyword>
<dbReference type="SUPFAM" id="SSF51161">
    <property type="entry name" value="Trimeric LpxA-like enzymes"/>
    <property type="match status" value="1"/>
</dbReference>
<dbReference type="KEGG" id="rin:ACS15_1434"/>
<organism evidence="1 2">
    <name type="scientific">Ralstonia insidiosa</name>
    <dbReference type="NCBI Taxonomy" id="190721"/>
    <lineage>
        <taxon>Bacteria</taxon>
        <taxon>Pseudomonadati</taxon>
        <taxon>Pseudomonadota</taxon>
        <taxon>Betaproteobacteria</taxon>
        <taxon>Burkholderiales</taxon>
        <taxon>Burkholderiaceae</taxon>
        <taxon>Ralstonia</taxon>
    </lineage>
</organism>
<dbReference type="EMBL" id="CP012605">
    <property type="protein sequence ID" value="ANH73719.1"/>
    <property type="molecule type" value="Genomic_DNA"/>
</dbReference>
<dbReference type="GO" id="GO:0008870">
    <property type="term" value="F:galactoside O-acetyltransferase activity"/>
    <property type="evidence" value="ECO:0007669"/>
    <property type="project" value="UniProtKB-EC"/>
</dbReference>
<dbReference type="Proteomes" id="UP000077927">
    <property type="component" value="Chromosome 1"/>
</dbReference>
<evidence type="ECO:0000313" key="1">
    <source>
        <dbReference type="EMBL" id="ANH73719.1"/>
    </source>
</evidence>